<feature type="compositionally biased region" description="Low complexity" evidence="1">
    <location>
        <begin position="526"/>
        <end position="559"/>
    </location>
</feature>
<evidence type="ECO:0000313" key="2">
    <source>
        <dbReference type="EMBL" id="KAK1457386.1"/>
    </source>
</evidence>
<comment type="caution">
    <text evidence="2">The sequence shown here is derived from an EMBL/GenBank/DDBJ whole genome shotgun (WGS) entry which is preliminary data.</text>
</comment>
<evidence type="ECO:0000256" key="1">
    <source>
        <dbReference type="SAM" id="MobiDB-lite"/>
    </source>
</evidence>
<dbReference type="Gene3D" id="3.10.180.10">
    <property type="entry name" value="2,3-Dihydroxybiphenyl 1,2-Dioxygenase, domain 1"/>
    <property type="match status" value="1"/>
</dbReference>
<dbReference type="PANTHER" id="PTHR35006:SF3">
    <property type="entry name" value="GLYOXALASE FAMILY PROTEIN (AFU_ORTHOLOGUE AFUA_3G06020)"/>
    <property type="match status" value="1"/>
</dbReference>
<feature type="region of interest" description="Disordered" evidence="1">
    <location>
        <begin position="243"/>
        <end position="266"/>
    </location>
</feature>
<feature type="compositionally biased region" description="Polar residues" evidence="1">
    <location>
        <begin position="316"/>
        <end position="326"/>
    </location>
</feature>
<proteinExistence type="predicted"/>
<feature type="region of interest" description="Disordered" evidence="1">
    <location>
        <begin position="440"/>
        <end position="597"/>
    </location>
</feature>
<reference evidence="2 3" key="1">
    <citation type="submission" date="2016-10" db="EMBL/GenBank/DDBJ databases">
        <title>The genome sequence of Colletotrichum fioriniae PJ7.</title>
        <authorList>
            <person name="Baroncelli R."/>
        </authorList>
    </citation>
    <scope>NUCLEOTIDE SEQUENCE [LARGE SCALE GENOMIC DNA]</scope>
    <source>
        <strain evidence="2">Col 31</strain>
    </source>
</reference>
<sequence length="643" mass="68149">MTPYFDVSHLPSSTSFYSAIFQSLGIHYISTDSQTAPPDANASANEGADTDSKTAITTSGPGRLPSTVTYGILSPLTPIFQIREARNSSEPLKLSRAVFSAPSPTAVTDFHAFAVRANPNLLSSVPADHFTRPALITQSGDIHRATVTDLDGNTMEVVYQPPPNYPPSYAGSTVRKTQSTTEEAGRILDWNYDVAASEPPPPPSVSGSATAGTFSSVFAMAARSGSFPGNEPPYTMLRRSVTTSVIESPTKRDEIPSQPSPSSGGIATNTLVGSLLGAAVGAAAGAAVTYGMMRKERARAPRQEFDGSGAAPPFQRRSTFPDQYTDPQAGRYVEVERTVEKIRYPEAYPALSDNRAPPQYMAKYSQVGARSRAADDLYDDTRSRHSSRYQLERGSSVRSRSQAAVPRTAPLMLTDYEHQSNAGSRHSMASRSAVPRTIVDDAGTYVSARSGRSQSTIRPPPPTVETILGGRSQAPSRAPSRAPTMAPSLVPSRAPTKAPSRAPSRPPTVVRSRAPTVAPSRAPSMAPTQAAPATVVPSKAPSRAPSRAPTRAPSRAPTAVRNTQPVFAYPPATRAPTYVSARGPPPPKSRIDSGRSAWEDDAISVAPSDSISCIGSKTSRHTRKALHKADLADMGFHGGLPSS</sequence>
<gene>
    <name evidence="2" type="ORF">CMEL01_15866</name>
</gene>
<organism evidence="2 3">
    <name type="scientific">Colletotrichum melonis</name>
    <dbReference type="NCBI Taxonomy" id="1209925"/>
    <lineage>
        <taxon>Eukaryota</taxon>
        <taxon>Fungi</taxon>
        <taxon>Dikarya</taxon>
        <taxon>Ascomycota</taxon>
        <taxon>Pezizomycotina</taxon>
        <taxon>Sordariomycetes</taxon>
        <taxon>Hypocreomycetidae</taxon>
        <taxon>Glomerellales</taxon>
        <taxon>Glomerellaceae</taxon>
        <taxon>Colletotrichum</taxon>
        <taxon>Colletotrichum acutatum species complex</taxon>
    </lineage>
</organism>
<accession>A0AAI9UHG2</accession>
<dbReference type="InterPro" id="IPR029068">
    <property type="entry name" value="Glyas_Bleomycin-R_OHBP_Dase"/>
</dbReference>
<dbReference type="EMBL" id="MLGG01000016">
    <property type="protein sequence ID" value="KAK1457386.1"/>
    <property type="molecule type" value="Genomic_DNA"/>
</dbReference>
<feature type="region of interest" description="Disordered" evidence="1">
    <location>
        <begin position="298"/>
        <end position="326"/>
    </location>
</feature>
<keyword evidence="3" id="KW-1185">Reference proteome</keyword>
<dbReference type="PANTHER" id="PTHR35006">
    <property type="entry name" value="GLYOXALASE FAMILY PROTEIN (AFU_ORTHOLOGUE AFUA_5G14830)"/>
    <property type="match status" value="1"/>
</dbReference>
<feature type="region of interest" description="Disordered" evidence="1">
    <location>
        <begin position="371"/>
        <end position="408"/>
    </location>
</feature>
<dbReference type="Proteomes" id="UP001239795">
    <property type="component" value="Unassembled WGS sequence"/>
</dbReference>
<feature type="compositionally biased region" description="Basic and acidic residues" evidence="1">
    <location>
        <begin position="372"/>
        <end position="383"/>
    </location>
</feature>
<protein>
    <recommendedName>
        <fullName evidence="4">Glyoxalase family protein</fullName>
    </recommendedName>
</protein>
<name>A0AAI9UHG2_9PEZI</name>
<dbReference type="AlphaFoldDB" id="A0AAI9UHG2"/>
<evidence type="ECO:0000313" key="3">
    <source>
        <dbReference type="Proteomes" id="UP001239795"/>
    </source>
</evidence>
<feature type="region of interest" description="Disordered" evidence="1">
    <location>
        <begin position="34"/>
        <end position="61"/>
    </location>
</feature>
<evidence type="ECO:0008006" key="4">
    <source>
        <dbReference type="Google" id="ProtNLM"/>
    </source>
</evidence>